<dbReference type="SUPFAM" id="SSF53756">
    <property type="entry name" value="UDP-Glycosyltransferase/glycogen phosphorylase"/>
    <property type="match status" value="1"/>
</dbReference>
<evidence type="ECO:0000259" key="3">
    <source>
        <dbReference type="Pfam" id="PF00534"/>
    </source>
</evidence>
<dbReference type="Pfam" id="PF00534">
    <property type="entry name" value="Glycos_transf_1"/>
    <property type="match status" value="1"/>
</dbReference>
<dbReference type="EMBL" id="MN740165">
    <property type="protein sequence ID" value="QHT91481.1"/>
    <property type="molecule type" value="Genomic_DNA"/>
</dbReference>
<dbReference type="InterPro" id="IPR001296">
    <property type="entry name" value="Glyco_trans_1"/>
</dbReference>
<evidence type="ECO:0000256" key="1">
    <source>
        <dbReference type="ARBA" id="ARBA00022676"/>
    </source>
</evidence>
<dbReference type="PANTHER" id="PTHR12526">
    <property type="entry name" value="GLYCOSYLTRANSFERASE"/>
    <property type="match status" value="1"/>
</dbReference>
<evidence type="ECO:0000256" key="2">
    <source>
        <dbReference type="ARBA" id="ARBA00022679"/>
    </source>
</evidence>
<dbReference type="CDD" id="cd03801">
    <property type="entry name" value="GT4_PimA-like"/>
    <property type="match status" value="1"/>
</dbReference>
<keyword evidence="1" id="KW-0328">Glycosyltransferase</keyword>
<dbReference type="AlphaFoldDB" id="A0A6C0IEC9"/>
<protein>
    <recommendedName>
        <fullName evidence="3">Glycosyl transferase family 1 domain-containing protein</fullName>
    </recommendedName>
</protein>
<name>A0A6C0IEC9_9ZZZZ</name>
<feature type="domain" description="Glycosyl transferase family 1" evidence="3">
    <location>
        <begin position="250"/>
        <end position="343"/>
    </location>
</feature>
<proteinExistence type="predicted"/>
<evidence type="ECO:0000313" key="4">
    <source>
        <dbReference type="EMBL" id="QHT91481.1"/>
    </source>
</evidence>
<organism evidence="4">
    <name type="scientific">viral metagenome</name>
    <dbReference type="NCBI Taxonomy" id="1070528"/>
    <lineage>
        <taxon>unclassified sequences</taxon>
        <taxon>metagenomes</taxon>
        <taxon>organismal metagenomes</taxon>
    </lineage>
</organism>
<reference evidence="4" key="1">
    <citation type="journal article" date="2020" name="Nature">
        <title>Giant virus diversity and host interactions through global metagenomics.</title>
        <authorList>
            <person name="Schulz F."/>
            <person name="Roux S."/>
            <person name="Paez-Espino D."/>
            <person name="Jungbluth S."/>
            <person name="Walsh D.A."/>
            <person name="Denef V.J."/>
            <person name="McMahon K.D."/>
            <person name="Konstantinidis K.T."/>
            <person name="Eloe-Fadrosh E.A."/>
            <person name="Kyrpides N.C."/>
            <person name="Woyke T."/>
        </authorList>
    </citation>
    <scope>NUCLEOTIDE SEQUENCE</scope>
    <source>
        <strain evidence="4">GVMAG-M-3300023184-77</strain>
    </source>
</reference>
<dbReference type="Gene3D" id="3.40.50.2000">
    <property type="entry name" value="Glycogen Phosphorylase B"/>
    <property type="match status" value="1"/>
</dbReference>
<accession>A0A6C0IEC9</accession>
<sequence>MIFKYKSLFILLLIIGILVTTSFVLKYNNIILNEPIIPYDYKQDESRKVNDKSITWIIHNYVPILNAGGEWMIHAINIYLIKEGYTVNVIVPTFPIKHYEGVNIYTFNDRKQIQNVIQKSKFIGTHFHFSLMAVKTADIAKKPIIIIVHDEIQKPYLEVFKKIYSKENIHLIYNSFWIKKLYTPMGFDNCVVFPPVYWKDYQVETNRKYVTLINCNANKGGRILIEIAKLMPDIEFLGVEGAYNSQIKDKTIKNITYLPSTPNIESIYEQTDIILMPSQQETWGRVAIEAISSGIPVIANPTEGLREALDYCGIYVSYTDIKGWVETIRKLKTDQNYYKKISELCIKRSRELEPTPQLKIMEQWLQKIEYK</sequence>
<dbReference type="PANTHER" id="PTHR12526:SF510">
    <property type="entry name" value="D-INOSITOL 3-PHOSPHATE GLYCOSYLTRANSFERASE"/>
    <property type="match status" value="1"/>
</dbReference>
<dbReference type="GO" id="GO:0016757">
    <property type="term" value="F:glycosyltransferase activity"/>
    <property type="evidence" value="ECO:0007669"/>
    <property type="project" value="UniProtKB-KW"/>
</dbReference>
<keyword evidence="2" id="KW-0808">Transferase</keyword>